<sequence length="228" mass="25276">MGRGHPHNLCKLLQNDNLSPFYAKKLLRKLLQPFPALAVRRLRSLPLNPLHTNAKSCQPCHFQIKKLDRPILHECSCYSAGMDAIIDERAGDDCLRLCCAVKPASADPREWDTHLPIVGGGLMRGRHGFRFREFRRSVVPLRLALDVKRARTNDQAHNGNLTAQELAVLAAQDQSSLISGGEALHAHRPPRPPSPHGHVIADLCLTPRILGQRPQARLRARAGAIALI</sequence>
<proteinExistence type="predicted"/>
<gene>
    <name evidence="1" type="ORF">GALL_378550</name>
</gene>
<organism evidence="1">
    <name type="scientific">mine drainage metagenome</name>
    <dbReference type="NCBI Taxonomy" id="410659"/>
    <lineage>
        <taxon>unclassified sequences</taxon>
        <taxon>metagenomes</taxon>
        <taxon>ecological metagenomes</taxon>
    </lineage>
</organism>
<accession>A0A1J5QWY2</accession>
<protein>
    <submittedName>
        <fullName evidence="1">Uncharacterized protein</fullName>
    </submittedName>
</protein>
<dbReference type="AlphaFoldDB" id="A0A1J5QWY2"/>
<name>A0A1J5QWY2_9ZZZZ</name>
<comment type="caution">
    <text evidence="1">The sequence shown here is derived from an EMBL/GenBank/DDBJ whole genome shotgun (WGS) entry which is preliminary data.</text>
</comment>
<reference evidence="1" key="1">
    <citation type="submission" date="2016-10" db="EMBL/GenBank/DDBJ databases">
        <title>Sequence of Gallionella enrichment culture.</title>
        <authorList>
            <person name="Poehlein A."/>
            <person name="Muehling M."/>
            <person name="Daniel R."/>
        </authorList>
    </citation>
    <scope>NUCLEOTIDE SEQUENCE</scope>
</reference>
<dbReference type="EMBL" id="MLJW01001067">
    <property type="protein sequence ID" value="OIQ80397.1"/>
    <property type="molecule type" value="Genomic_DNA"/>
</dbReference>
<evidence type="ECO:0000313" key="1">
    <source>
        <dbReference type="EMBL" id="OIQ80397.1"/>
    </source>
</evidence>